<accession>A0ABN3E3I8</accession>
<protein>
    <submittedName>
        <fullName evidence="2">Uncharacterized protein</fullName>
    </submittedName>
</protein>
<comment type="caution">
    <text evidence="2">The sequence shown here is derived from an EMBL/GenBank/DDBJ whole genome shotgun (WGS) entry which is preliminary data.</text>
</comment>
<sequence>MSGSEAPFGRMAVLFEPAPGAVLPGGVAGLTGGCCRTRGPPPSADWPAAASVPEADAEDRWSV</sequence>
<evidence type="ECO:0000256" key="1">
    <source>
        <dbReference type="SAM" id="MobiDB-lite"/>
    </source>
</evidence>
<dbReference type="Proteomes" id="UP001500305">
    <property type="component" value="Unassembled WGS sequence"/>
</dbReference>
<organism evidence="2 3">
    <name type="scientific">Kitasatospora cystarginea</name>
    <dbReference type="NCBI Taxonomy" id="58350"/>
    <lineage>
        <taxon>Bacteria</taxon>
        <taxon>Bacillati</taxon>
        <taxon>Actinomycetota</taxon>
        <taxon>Actinomycetes</taxon>
        <taxon>Kitasatosporales</taxon>
        <taxon>Streptomycetaceae</taxon>
        <taxon>Kitasatospora</taxon>
    </lineage>
</organism>
<reference evidence="2 3" key="1">
    <citation type="journal article" date="2019" name="Int. J. Syst. Evol. Microbiol.">
        <title>The Global Catalogue of Microorganisms (GCM) 10K type strain sequencing project: providing services to taxonomists for standard genome sequencing and annotation.</title>
        <authorList>
            <consortium name="The Broad Institute Genomics Platform"/>
            <consortium name="The Broad Institute Genome Sequencing Center for Infectious Disease"/>
            <person name="Wu L."/>
            <person name="Ma J."/>
        </authorList>
    </citation>
    <scope>NUCLEOTIDE SEQUENCE [LARGE SCALE GENOMIC DNA]</scope>
    <source>
        <strain evidence="2 3">JCM 7356</strain>
    </source>
</reference>
<dbReference type="EMBL" id="BAAATR010000012">
    <property type="protein sequence ID" value="GAA2247739.1"/>
    <property type="molecule type" value="Genomic_DNA"/>
</dbReference>
<keyword evidence="3" id="KW-1185">Reference proteome</keyword>
<evidence type="ECO:0000313" key="3">
    <source>
        <dbReference type="Proteomes" id="UP001500305"/>
    </source>
</evidence>
<gene>
    <name evidence="2" type="ORF">GCM10010430_32620</name>
</gene>
<evidence type="ECO:0000313" key="2">
    <source>
        <dbReference type="EMBL" id="GAA2247739.1"/>
    </source>
</evidence>
<proteinExistence type="predicted"/>
<name>A0ABN3E3I8_9ACTN</name>
<feature type="region of interest" description="Disordered" evidence="1">
    <location>
        <begin position="36"/>
        <end position="63"/>
    </location>
</feature>